<organism evidence="1">
    <name type="scientific">Myoviridae sp. ct4tH12</name>
    <dbReference type="NCBI Taxonomy" id="2825031"/>
    <lineage>
        <taxon>Viruses</taxon>
        <taxon>Duplodnaviria</taxon>
        <taxon>Heunggongvirae</taxon>
        <taxon>Uroviricota</taxon>
        <taxon>Caudoviricetes</taxon>
    </lineage>
</organism>
<accession>A0A8S5PYJ2</accession>
<keyword evidence="1" id="KW-0238">DNA-binding</keyword>
<evidence type="ECO:0000313" key="1">
    <source>
        <dbReference type="EMBL" id="DAE11571.1"/>
    </source>
</evidence>
<reference evidence="1" key="1">
    <citation type="journal article" date="2021" name="Proc. Natl. Acad. Sci. U.S.A.">
        <title>A Catalog of Tens of Thousands of Viruses from Human Metagenomes Reveals Hidden Associations with Chronic Diseases.</title>
        <authorList>
            <person name="Tisza M.J."/>
            <person name="Buck C.B."/>
        </authorList>
    </citation>
    <scope>NUCLEOTIDE SEQUENCE</scope>
    <source>
        <strain evidence="1">Ct4tH12</strain>
    </source>
</reference>
<name>A0A8S5PYJ2_9CAUD</name>
<dbReference type="GO" id="GO:0003677">
    <property type="term" value="F:DNA binding"/>
    <property type="evidence" value="ECO:0007669"/>
    <property type="project" value="UniProtKB-KW"/>
</dbReference>
<protein>
    <submittedName>
        <fullName evidence="1">DNA-binding transcriptional regulator</fullName>
    </submittedName>
</protein>
<dbReference type="EMBL" id="BK015534">
    <property type="protein sequence ID" value="DAE11571.1"/>
    <property type="molecule type" value="Genomic_DNA"/>
</dbReference>
<sequence length="62" mass="6989">MTKAEIKQLAKKAGVYMWQIAEKLGINDSNFSRKLRRPLSEADTAKVLAAIEQLTAEQENIK</sequence>
<proteinExistence type="predicted"/>